<feature type="domain" description="AAA" evidence="1">
    <location>
        <begin position="158"/>
        <end position="310"/>
    </location>
</feature>
<dbReference type="Gene3D" id="3.40.50.300">
    <property type="entry name" value="P-loop containing nucleotide triphosphate hydrolases"/>
    <property type="match status" value="1"/>
</dbReference>
<organism evidence="2 3">
    <name type="scientific">Sulfitobacter sabulilitoris</name>
    <dbReference type="NCBI Taxonomy" id="2562655"/>
    <lineage>
        <taxon>Bacteria</taxon>
        <taxon>Pseudomonadati</taxon>
        <taxon>Pseudomonadota</taxon>
        <taxon>Alphaproteobacteria</taxon>
        <taxon>Rhodobacterales</taxon>
        <taxon>Roseobacteraceae</taxon>
        <taxon>Sulfitobacter</taxon>
    </lineage>
</organism>
<evidence type="ECO:0000313" key="2">
    <source>
        <dbReference type="EMBL" id="TMM55230.1"/>
    </source>
</evidence>
<dbReference type="OrthoDB" id="8281972at2"/>
<dbReference type="InterPro" id="IPR050625">
    <property type="entry name" value="ParA/MinD_ATPase"/>
</dbReference>
<evidence type="ECO:0000313" key="3">
    <source>
        <dbReference type="Proteomes" id="UP000309550"/>
    </source>
</evidence>
<dbReference type="GO" id="GO:0009898">
    <property type="term" value="C:cytoplasmic side of plasma membrane"/>
    <property type="evidence" value="ECO:0007669"/>
    <property type="project" value="TreeGrafter"/>
</dbReference>
<gene>
    <name evidence="2" type="ORF">FDT80_06620</name>
</gene>
<dbReference type="PANTHER" id="PTHR43384:SF13">
    <property type="entry name" value="SLR0110 PROTEIN"/>
    <property type="match status" value="1"/>
</dbReference>
<keyword evidence="3" id="KW-1185">Reference proteome</keyword>
<dbReference type="Gene3D" id="3.40.50.2300">
    <property type="match status" value="1"/>
</dbReference>
<evidence type="ECO:0000259" key="1">
    <source>
        <dbReference type="Pfam" id="PF13614"/>
    </source>
</evidence>
<dbReference type="GO" id="GO:0005524">
    <property type="term" value="F:ATP binding"/>
    <property type="evidence" value="ECO:0007669"/>
    <property type="project" value="TreeGrafter"/>
</dbReference>
<reference evidence="2 3" key="1">
    <citation type="submission" date="2019-05" db="EMBL/GenBank/DDBJ databases">
        <title>Sulfitobacter sabulilitoris sp. nov., isolated from a marine sand.</title>
        <authorList>
            <person name="Yoon J.-H."/>
        </authorList>
    </citation>
    <scope>NUCLEOTIDE SEQUENCE [LARGE SCALE GENOMIC DNA]</scope>
    <source>
        <strain evidence="2 3">HSMS-29</strain>
    </source>
</reference>
<dbReference type="Pfam" id="PF13614">
    <property type="entry name" value="AAA_31"/>
    <property type="match status" value="1"/>
</dbReference>
<dbReference type="EMBL" id="VANS01000001">
    <property type="protein sequence ID" value="TMM55230.1"/>
    <property type="molecule type" value="Genomic_DNA"/>
</dbReference>
<dbReference type="GO" id="GO:0016887">
    <property type="term" value="F:ATP hydrolysis activity"/>
    <property type="evidence" value="ECO:0007669"/>
    <property type="project" value="TreeGrafter"/>
</dbReference>
<dbReference type="GO" id="GO:0051782">
    <property type="term" value="P:negative regulation of cell division"/>
    <property type="evidence" value="ECO:0007669"/>
    <property type="project" value="TreeGrafter"/>
</dbReference>
<proteinExistence type="predicted"/>
<name>A0A5S3PNR0_9RHOB</name>
<dbReference type="SUPFAM" id="SSF52540">
    <property type="entry name" value="P-loop containing nucleoside triphosphate hydrolases"/>
    <property type="match status" value="1"/>
</dbReference>
<dbReference type="GO" id="GO:0005829">
    <property type="term" value="C:cytosol"/>
    <property type="evidence" value="ECO:0007669"/>
    <property type="project" value="TreeGrafter"/>
</dbReference>
<dbReference type="Proteomes" id="UP000309550">
    <property type="component" value="Unassembled WGS sequence"/>
</dbReference>
<accession>A0A5S3PNR0</accession>
<dbReference type="PANTHER" id="PTHR43384">
    <property type="entry name" value="SEPTUM SITE-DETERMINING PROTEIN MIND HOMOLOG, CHLOROPLASTIC-RELATED"/>
    <property type="match status" value="1"/>
</dbReference>
<dbReference type="InterPro" id="IPR025669">
    <property type="entry name" value="AAA_dom"/>
</dbReference>
<protein>
    <submittedName>
        <fullName evidence="2">Pilus assembly protein CpaE</fullName>
    </submittedName>
</protein>
<comment type="caution">
    <text evidence="2">The sequence shown here is derived from an EMBL/GenBank/DDBJ whole genome shotgun (WGS) entry which is preliminary data.</text>
</comment>
<dbReference type="InterPro" id="IPR027417">
    <property type="entry name" value="P-loop_NTPase"/>
</dbReference>
<dbReference type="RefSeq" id="WP_138661399.1">
    <property type="nucleotide sequence ID" value="NZ_VANS01000001.1"/>
</dbReference>
<dbReference type="AlphaFoldDB" id="A0A5S3PNR0"/>
<sequence length="411" mass="44941">MSSMMPQPDTAPIVACTVSRDVQNFDLLIEDMEQALGESWGDLGFAEALAFFGQPEAQSLEFIALAMDDADEDNLVLMGEIITQAKSRDIKVILIAEDMTPASLHSLLRQGADEFVPYPLPEGELGQAIDRVRAAEEVASVAAQAPVLKAGSQKEGAVIVVHGLAGGTGATTLAVNLAWELATAEKEGNPSVCLLDLDFQYGSVSTFLDLPRREAIYEMLSDTENMDDEIFGQSLLTYQDKLQVLTAPADMLPLDIISSEDIARVLEMARGHFDYVVVDMPSTLVQWSETVLNAAHIYFTTIELDMRSAQNTLRFKRALQSEELPVEKLRYVINRAPKFTDLSGKSRVKRMSESLSISIDVHLPDGGKQITQSNDHGMPLALSAAKNPLRREIAKLAHSIHDLNNDEAKAA</sequence>